<reference evidence="1 2" key="1">
    <citation type="submission" date="2018-08" db="EMBL/GenBank/DDBJ databases">
        <title>A genome reference for cultivated species of the human gut microbiota.</title>
        <authorList>
            <person name="Zou Y."/>
            <person name="Xue W."/>
            <person name="Luo G."/>
        </authorList>
    </citation>
    <scope>NUCLEOTIDE SEQUENCE [LARGE SCALE GENOMIC DNA]</scope>
    <source>
        <strain evidence="1 2">AF16-14</strain>
    </source>
</reference>
<evidence type="ECO:0000313" key="2">
    <source>
        <dbReference type="Proteomes" id="UP000284243"/>
    </source>
</evidence>
<comment type="caution">
    <text evidence="1">The sequence shown here is derived from an EMBL/GenBank/DDBJ whole genome shotgun (WGS) entry which is preliminary data.</text>
</comment>
<proteinExistence type="predicted"/>
<protein>
    <submittedName>
        <fullName evidence="1">Uncharacterized protein</fullName>
    </submittedName>
</protein>
<dbReference type="Proteomes" id="UP000284243">
    <property type="component" value="Unassembled WGS sequence"/>
</dbReference>
<name>A0A412TKV3_9BACT</name>
<organism evidence="1 2">
    <name type="scientific">Odoribacter splanchnicus</name>
    <dbReference type="NCBI Taxonomy" id="28118"/>
    <lineage>
        <taxon>Bacteria</taxon>
        <taxon>Pseudomonadati</taxon>
        <taxon>Bacteroidota</taxon>
        <taxon>Bacteroidia</taxon>
        <taxon>Bacteroidales</taxon>
        <taxon>Odoribacteraceae</taxon>
        <taxon>Odoribacter</taxon>
    </lineage>
</organism>
<gene>
    <name evidence="1" type="ORF">DWW57_16500</name>
</gene>
<accession>A0A412TKV3</accession>
<dbReference type="EMBL" id="QRYC01000032">
    <property type="protein sequence ID" value="RGU54383.1"/>
    <property type="molecule type" value="Genomic_DNA"/>
</dbReference>
<dbReference type="AlphaFoldDB" id="A0A412TKV3"/>
<evidence type="ECO:0000313" key="1">
    <source>
        <dbReference type="EMBL" id="RGU54383.1"/>
    </source>
</evidence>
<sequence length="111" mass="13622">MYGFNFYSFFHDKTGQFEPLHFYRKKKPAFQRASLFYYIFPYANRSPQRNFTFKIIVRQLHHYSHHRFLSFIFSGTILRINIRKPAGLLKKRENFKGKRLSKLSFQQLYNI</sequence>